<dbReference type="EMBL" id="JADBEO010000014">
    <property type="protein sequence ID" value="MDR4306655.1"/>
    <property type="molecule type" value="Genomic_DNA"/>
</dbReference>
<proteinExistence type="predicted"/>
<dbReference type="InterPro" id="IPR017937">
    <property type="entry name" value="Thioredoxin_CS"/>
</dbReference>
<sequence length="190" mass="19556">MSAIASVTFGRVCAARAASAAAVLLASLTIAPAAEYGALATFEGLPKAPIAATDLGGAPLSIAADPGRVTLVHFFASWCEPCVTELPELSRFAEERRDRVRFVGVNVAEPAVRAQKFAARFALPGPVALDENKSIASAFRVRGLPATVLIAPGGATSLAAAGPLHWNSAETARAIDGLARSNKKPQGEQP</sequence>
<keyword evidence="3" id="KW-0676">Redox-active center</keyword>
<evidence type="ECO:0000256" key="4">
    <source>
        <dbReference type="SAM" id="SignalP"/>
    </source>
</evidence>
<keyword evidence="4" id="KW-0732">Signal</keyword>
<name>A0ABU1DF31_9HYPH</name>
<evidence type="ECO:0000256" key="1">
    <source>
        <dbReference type="ARBA" id="ARBA00004196"/>
    </source>
</evidence>
<dbReference type="InterPro" id="IPR013740">
    <property type="entry name" value="Redoxin"/>
</dbReference>
<keyword evidence="2" id="KW-0201">Cytochrome c-type biogenesis</keyword>
<feature type="signal peptide" evidence="4">
    <location>
        <begin position="1"/>
        <end position="33"/>
    </location>
</feature>
<dbReference type="RefSeq" id="WP_309390717.1">
    <property type="nucleotide sequence ID" value="NZ_JADBEO010000014.1"/>
</dbReference>
<dbReference type="CDD" id="cd02966">
    <property type="entry name" value="TlpA_like_family"/>
    <property type="match status" value="1"/>
</dbReference>
<dbReference type="Pfam" id="PF08534">
    <property type="entry name" value="Redoxin"/>
    <property type="match status" value="1"/>
</dbReference>
<organism evidence="6 7">
    <name type="scientific">Chelatococcus sambhunathii</name>
    <dbReference type="NCBI Taxonomy" id="363953"/>
    <lineage>
        <taxon>Bacteria</taxon>
        <taxon>Pseudomonadati</taxon>
        <taxon>Pseudomonadota</taxon>
        <taxon>Alphaproteobacteria</taxon>
        <taxon>Hyphomicrobiales</taxon>
        <taxon>Chelatococcaceae</taxon>
        <taxon>Chelatococcus</taxon>
    </lineage>
</organism>
<comment type="subcellular location">
    <subcellularLocation>
        <location evidence="1">Cell envelope</location>
    </subcellularLocation>
</comment>
<gene>
    <name evidence="6" type="ORF">IHQ68_08495</name>
</gene>
<feature type="chain" id="PRO_5046392188" evidence="4">
    <location>
        <begin position="34"/>
        <end position="190"/>
    </location>
</feature>
<dbReference type="Proteomes" id="UP001181622">
    <property type="component" value="Unassembled WGS sequence"/>
</dbReference>
<dbReference type="PANTHER" id="PTHR42852">
    <property type="entry name" value="THIOL:DISULFIDE INTERCHANGE PROTEIN DSBE"/>
    <property type="match status" value="1"/>
</dbReference>
<comment type="caution">
    <text evidence="6">The sequence shown here is derived from an EMBL/GenBank/DDBJ whole genome shotgun (WGS) entry which is preliminary data.</text>
</comment>
<dbReference type="InterPro" id="IPR013766">
    <property type="entry name" value="Thioredoxin_domain"/>
</dbReference>
<keyword evidence="7" id="KW-1185">Reference proteome</keyword>
<evidence type="ECO:0000313" key="6">
    <source>
        <dbReference type="EMBL" id="MDR4306655.1"/>
    </source>
</evidence>
<dbReference type="InterPro" id="IPR050553">
    <property type="entry name" value="Thioredoxin_ResA/DsbE_sf"/>
</dbReference>
<protein>
    <submittedName>
        <fullName evidence="6">TlpA family protein disulfide reductase</fullName>
    </submittedName>
</protein>
<evidence type="ECO:0000256" key="2">
    <source>
        <dbReference type="ARBA" id="ARBA00022748"/>
    </source>
</evidence>
<evidence type="ECO:0000256" key="3">
    <source>
        <dbReference type="ARBA" id="ARBA00023284"/>
    </source>
</evidence>
<reference evidence="6" key="1">
    <citation type="submission" date="2020-10" db="EMBL/GenBank/DDBJ databases">
        <authorList>
            <person name="Abbas A."/>
            <person name="Razzaq R."/>
            <person name="Waqas M."/>
            <person name="Abbas N."/>
            <person name="Nielsen T.K."/>
            <person name="Hansen L.H."/>
            <person name="Hussain S."/>
            <person name="Shahid M."/>
        </authorList>
    </citation>
    <scope>NUCLEOTIDE SEQUENCE</scope>
    <source>
        <strain evidence="6">S14</strain>
    </source>
</reference>
<dbReference type="InterPro" id="IPR036249">
    <property type="entry name" value="Thioredoxin-like_sf"/>
</dbReference>
<dbReference type="PROSITE" id="PS00194">
    <property type="entry name" value="THIOREDOXIN_1"/>
    <property type="match status" value="1"/>
</dbReference>
<dbReference type="PANTHER" id="PTHR42852:SF13">
    <property type="entry name" value="PROTEIN DIPZ"/>
    <property type="match status" value="1"/>
</dbReference>
<dbReference type="PROSITE" id="PS51352">
    <property type="entry name" value="THIOREDOXIN_2"/>
    <property type="match status" value="1"/>
</dbReference>
<evidence type="ECO:0000259" key="5">
    <source>
        <dbReference type="PROSITE" id="PS51352"/>
    </source>
</evidence>
<dbReference type="SUPFAM" id="SSF52833">
    <property type="entry name" value="Thioredoxin-like"/>
    <property type="match status" value="1"/>
</dbReference>
<accession>A0ABU1DF31</accession>
<evidence type="ECO:0000313" key="7">
    <source>
        <dbReference type="Proteomes" id="UP001181622"/>
    </source>
</evidence>
<feature type="domain" description="Thioredoxin" evidence="5">
    <location>
        <begin position="41"/>
        <end position="180"/>
    </location>
</feature>
<dbReference type="Gene3D" id="3.40.30.10">
    <property type="entry name" value="Glutaredoxin"/>
    <property type="match status" value="1"/>
</dbReference>